<proteinExistence type="predicted"/>
<evidence type="ECO:0000313" key="1">
    <source>
        <dbReference type="EMBL" id="RZC48283.1"/>
    </source>
</evidence>
<sequence>MPVQQGVVNDLVEAESQVDAINGKISQVTAMCYQLNIQPSKLKVDSDKFEDVWISFIFLEKAAKQKKIQAFKSKVRFENLEVTQNKRFRMIGSNLRQLKSMLKSLLWFVLVIFPSDASLGHSTETGFPLHEQQHKTGCVIGCLRKIQNWCLPAVLEE</sequence>
<organism evidence="1 2">
    <name type="scientific">Papaver somniferum</name>
    <name type="common">Opium poppy</name>
    <dbReference type="NCBI Taxonomy" id="3469"/>
    <lineage>
        <taxon>Eukaryota</taxon>
        <taxon>Viridiplantae</taxon>
        <taxon>Streptophyta</taxon>
        <taxon>Embryophyta</taxon>
        <taxon>Tracheophyta</taxon>
        <taxon>Spermatophyta</taxon>
        <taxon>Magnoliopsida</taxon>
        <taxon>Ranunculales</taxon>
        <taxon>Papaveraceae</taxon>
        <taxon>Papaveroideae</taxon>
        <taxon>Papaver</taxon>
    </lineage>
</organism>
<dbReference type="Gramene" id="RZC48283">
    <property type="protein sequence ID" value="RZC48283"/>
    <property type="gene ID" value="C5167_041235"/>
</dbReference>
<dbReference type="Pfam" id="PF03162">
    <property type="entry name" value="Y_phosphatase2"/>
    <property type="match status" value="1"/>
</dbReference>
<dbReference type="STRING" id="3469.A0A4Y7IHA6"/>
<gene>
    <name evidence="1" type="ORF">C5167_041235</name>
</gene>
<dbReference type="AlphaFoldDB" id="A0A4Y7IHA6"/>
<protein>
    <submittedName>
        <fullName evidence="1">Uncharacterized protein</fullName>
    </submittedName>
</protein>
<accession>A0A4Y7IHA6</accession>
<dbReference type="Proteomes" id="UP000316621">
    <property type="component" value="Chromosome 1"/>
</dbReference>
<name>A0A4Y7IHA6_PAPSO</name>
<dbReference type="EMBL" id="CM010715">
    <property type="protein sequence ID" value="RZC48283.1"/>
    <property type="molecule type" value="Genomic_DNA"/>
</dbReference>
<evidence type="ECO:0000313" key="2">
    <source>
        <dbReference type="Proteomes" id="UP000316621"/>
    </source>
</evidence>
<reference evidence="1 2" key="1">
    <citation type="journal article" date="2018" name="Science">
        <title>The opium poppy genome and morphinan production.</title>
        <authorList>
            <person name="Guo L."/>
            <person name="Winzer T."/>
            <person name="Yang X."/>
            <person name="Li Y."/>
            <person name="Ning Z."/>
            <person name="He Z."/>
            <person name="Teodor R."/>
            <person name="Lu Y."/>
            <person name="Bowser T.A."/>
            <person name="Graham I.A."/>
            <person name="Ye K."/>
        </authorList>
    </citation>
    <scope>NUCLEOTIDE SEQUENCE [LARGE SCALE GENOMIC DNA]</scope>
    <source>
        <strain evidence="2">cv. HN1</strain>
        <tissue evidence="1">Leaves</tissue>
    </source>
</reference>
<dbReference type="InterPro" id="IPR004861">
    <property type="entry name" value="Siw14-like"/>
</dbReference>
<keyword evidence="2" id="KW-1185">Reference proteome</keyword>